<dbReference type="Gene3D" id="3.40.50.720">
    <property type="entry name" value="NAD(P)-binding Rossmann-like Domain"/>
    <property type="match status" value="1"/>
</dbReference>
<evidence type="ECO:0000256" key="3">
    <source>
        <dbReference type="ARBA" id="ARBA00006753"/>
    </source>
</evidence>
<dbReference type="EC" id="1.1.1.3" evidence="4 14"/>
<dbReference type="PROSITE" id="PS01042">
    <property type="entry name" value="HOMOSER_DHGENASE"/>
    <property type="match status" value="1"/>
</dbReference>
<evidence type="ECO:0000256" key="10">
    <source>
        <dbReference type="ARBA" id="ARBA00023167"/>
    </source>
</evidence>
<dbReference type="FunFam" id="3.30.360.10:FF:000005">
    <property type="entry name" value="Homoserine dehydrogenase"/>
    <property type="match status" value="1"/>
</dbReference>
<dbReference type="EMBL" id="AWVF01000403">
    <property type="protein sequence ID" value="ERJ88653.1"/>
    <property type="molecule type" value="Genomic_DNA"/>
</dbReference>
<keyword evidence="13 14" id="KW-0521">NADP</keyword>
<sequence>MKKIAVLGYGVVGSGVVELFYRNQKKIEKNTGTELEIGYILDLREFPDDPYGDHVVHDIQVILDDPEVGYVAECMGGVNPAFDFVRRCLEAGKSVATSNKQLVAEKGDILLQVAKAHHVNFFFEASVGGAIPIIRPLHTCLAANDISAVAGILNGTTNFILEKMFCDKMRFDDALALAQKLGYAERDPSADIDGGDACRKICILSSLVFGKHVYPEQVYTKGIRNITLEDVQLAQDFGGAVKLIGAVKRLESGKILPTVMPMVVMNESLISHVNGVFNAVMVWGDGVDKTMFYGRGAGKLPTASAVLGDLIDEVKQTDTVESQSWEPAEEGADFVAPIDDFFAARCYRTSPCGSGVFAKIADEVGVKLLNTRENGCMISGCDQKTAEAFKQKLAKEGVEILSRIPVLDDEA</sequence>
<dbReference type="GO" id="GO:0004412">
    <property type="term" value="F:homoserine dehydrogenase activity"/>
    <property type="evidence" value="ECO:0007669"/>
    <property type="project" value="UniProtKB-EC"/>
</dbReference>
<feature type="domain" description="Aspartate/homoserine dehydrogenase NAD-binding" evidence="17">
    <location>
        <begin position="8"/>
        <end position="124"/>
    </location>
</feature>
<dbReference type="eggNOG" id="COG0460">
    <property type="taxonomic scope" value="Bacteria"/>
</dbReference>
<keyword evidence="6 14" id="KW-0028">Amino-acid biosynthesis</keyword>
<name>U2LNG2_9FIRM</name>
<organism evidence="18 19">
    <name type="scientific">Ruminococcus callidus ATCC 27760</name>
    <dbReference type="NCBI Taxonomy" id="411473"/>
    <lineage>
        <taxon>Bacteria</taxon>
        <taxon>Bacillati</taxon>
        <taxon>Bacillota</taxon>
        <taxon>Clostridia</taxon>
        <taxon>Eubacteriales</taxon>
        <taxon>Oscillospiraceae</taxon>
        <taxon>Ruminococcus</taxon>
    </lineage>
</organism>
<proteinExistence type="inferred from homology"/>
<keyword evidence="19" id="KW-1185">Reference proteome</keyword>
<reference evidence="18 19" key="1">
    <citation type="submission" date="2013-07" db="EMBL/GenBank/DDBJ databases">
        <authorList>
            <person name="Weinstock G."/>
            <person name="Sodergren E."/>
            <person name="Wylie T."/>
            <person name="Fulton L."/>
            <person name="Fulton R."/>
            <person name="Fronick C."/>
            <person name="O'Laughlin M."/>
            <person name="Godfrey J."/>
            <person name="Miner T."/>
            <person name="Herter B."/>
            <person name="Appelbaum E."/>
            <person name="Cordes M."/>
            <person name="Lek S."/>
            <person name="Wollam A."/>
            <person name="Pepin K.H."/>
            <person name="Palsikar V.B."/>
            <person name="Mitreva M."/>
            <person name="Wilson R.K."/>
        </authorList>
    </citation>
    <scope>NUCLEOTIDE SEQUENCE [LARGE SCALE GENOMIC DNA]</scope>
    <source>
        <strain evidence="18 19">ATCC 27760</strain>
    </source>
</reference>
<evidence type="ECO:0000313" key="19">
    <source>
        <dbReference type="Proteomes" id="UP000016662"/>
    </source>
</evidence>
<dbReference type="GO" id="GO:0009086">
    <property type="term" value="P:methionine biosynthetic process"/>
    <property type="evidence" value="ECO:0007669"/>
    <property type="project" value="UniProtKB-KW"/>
</dbReference>
<evidence type="ECO:0000259" key="16">
    <source>
        <dbReference type="Pfam" id="PF00742"/>
    </source>
</evidence>
<evidence type="ECO:0000256" key="13">
    <source>
        <dbReference type="PIRSR" id="PIRSR000098-2"/>
    </source>
</evidence>
<dbReference type="PANTHER" id="PTHR43331">
    <property type="entry name" value="HOMOSERINE DEHYDROGENASE"/>
    <property type="match status" value="1"/>
</dbReference>
<evidence type="ECO:0000256" key="6">
    <source>
        <dbReference type="ARBA" id="ARBA00022605"/>
    </source>
</evidence>
<evidence type="ECO:0000256" key="8">
    <source>
        <dbReference type="ARBA" id="ARBA00023002"/>
    </source>
</evidence>
<dbReference type="InterPro" id="IPR001342">
    <property type="entry name" value="HDH_cat"/>
</dbReference>
<comment type="caution">
    <text evidence="18">The sequence shown here is derived from an EMBL/GenBank/DDBJ whole genome shotgun (WGS) entry which is preliminary data.</text>
</comment>
<feature type="active site" description="Proton donor" evidence="12">
    <location>
        <position position="200"/>
    </location>
</feature>
<dbReference type="Pfam" id="PF03447">
    <property type="entry name" value="NAD_binding_3"/>
    <property type="match status" value="1"/>
</dbReference>
<comment type="pathway">
    <text evidence="1 14">Amino-acid biosynthesis; L-threonine biosynthesis; L-threonine from L-aspartate: step 3/5.</text>
</comment>
<dbReference type="InterPro" id="IPR019811">
    <property type="entry name" value="HDH_CS"/>
</dbReference>
<feature type="domain" description="Homoserine dehydrogenase catalytic" evidence="16">
    <location>
        <begin position="132"/>
        <end position="311"/>
    </location>
</feature>
<comment type="pathway">
    <text evidence="2 14">Amino-acid biosynthesis; L-methionine biosynthesis via de novo pathway; L-homoserine from L-aspartate: step 3/3.</text>
</comment>
<feature type="binding site" evidence="13">
    <location>
        <begin position="7"/>
        <end position="14"/>
    </location>
    <ligand>
        <name>NADP(+)</name>
        <dbReference type="ChEBI" id="CHEBI:58349"/>
    </ligand>
</feature>
<evidence type="ECO:0000256" key="2">
    <source>
        <dbReference type="ARBA" id="ARBA00005062"/>
    </source>
</evidence>
<dbReference type="InterPro" id="IPR005106">
    <property type="entry name" value="Asp/hSer_DH_NAD-bd"/>
</dbReference>
<dbReference type="Pfam" id="PF00742">
    <property type="entry name" value="Homoserine_dh"/>
    <property type="match status" value="1"/>
</dbReference>
<dbReference type="UniPathway" id="UPA00051">
    <property type="reaction ID" value="UER00465"/>
</dbReference>
<dbReference type="UniPathway" id="UPA00050">
    <property type="reaction ID" value="UER00063"/>
</dbReference>
<keyword evidence="10 14" id="KW-0486">Methionine biosynthesis</keyword>
<evidence type="ECO:0000256" key="12">
    <source>
        <dbReference type="PIRSR" id="PIRSR000098-1"/>
    </source>
</evidence>
<accession>U2LNG2</accession>
<evidence type="ECO:0000256" key="14">
    <source>
        <dbReference type="RuleBase" id="RU000579"/>
    </source>
</evidence>
<evidence type="ECO:0000256" key="11">
    <source>
        <dbReference type="ARBA" id="ARBA00048841"/>
    </source>
</evidence>
<dbReference type="STRING" id="411473.RUMCAL_03108"/>
<evidence type="ECO:0000259" key="17">
    <source>
        <dbReference type="Pfam" id="PF03447"/>
    </source>
</evidence>
<gene>
    <name evidence="18" type="ORF">RUMCAL_03108</name>
</gene>
<feature type="binding site" evidence="13">
    <location>
        <position position="185"/>
    </location>
    <ligand>
        <name>L-homoserine</name>
        <dbReference type="ChEBI" id="CHEBI:57476"/>
    </ligand>
</feature>
<dbReference type="PATRIC" id="fig|411473.3.peg.2608"/>
<dbReference type="InterPro" id="IPR036291">
    <property type="entry name" value="NAD(P)-bd_dom_sf"/>
</dbReference>
<evidence type="ECO:0000256" key="4">
    <source>
        <dbReference type="ARBA" id="ARBA00013213"/>
    </source>
</evidence>
<keyword evidence="9" id="KW-0915">Sodium</keyword>
<keyword evidence="8 14" id="KW-0560">Oxidoreductase</keyword>
<evidence type="ECO:0000256" key="5">
    <source>
        <dbReference type="ARBA" id="ARBA00013376"/>
    </source>
</evidence>
<dbReference type="AlphaFoldDB" id="U2LNG2"/>
<dbReference type="SUPFAM" id="SSF51735">
    <property type="entry name" value="NAD(P)-binding Rossmann-fold domains"/>
    <property type="match status" value="1"/>
</dbReference>
<dbReference type="InterPro" id="IPR016204">
    <property type="entry name" value="HDH"/>
</dbReference>
<evidence type="ECO:0000313" key="18">
    <source>
        <dbReference type="EMBL" id="ERJ88653.1"/>
    </source>
</evidence>
<dbReference type="Gene3D" id="3.30.70.260">
    <property type="match status" value="1"/>
</dbReference>
<dbReference type="GO" id="GO:0009088">
    <property type="term" value="P:threonine biosynthetic process"/>
    <property type="evidence" value="ECO:0007669"/>
    <property type="project" value="UniProtKB-UniPathway"/>
</dbReference>
<dbReference type="OrthoDB" id="9808167at2"/>
<evidence type="ECO:0000256" key="15">
    <source>
        <dbReference type="RuleBase" id="RU004171"/>
    </source>
</evidence>
<dbReference type="RefSeq" id="WP_021681333.1">
    <property type="nucleotide sequence ID" value="NZ_KI260341.1"/>
</dbReference>
<dbReference type="PANTHER" id="PTHR43331:SF1">
    <property type="entry name" value="HOMOSERINE DEHYDROGENASE"/>
    <property type="match status" value="1"/>
</dbReference>
<comment type="catalytic activity">
    <reaction evidence="11">
        <text>L-homoserine + NADP(+) = L-aspartate 4-semialdehyde + NADPH + H(+)</text>
        <dbReference type="Rhea" id="RHEA:15761"/>
        <dbReference type="ChEBI" id="CHEBI:15378"/>
        <dbReference type="ChEBI" id="CHEBI:57476"/>
        <dbReference type="ChEBI" id="CHEBI:57783"/>
        <dbReference type="ChEBI" id="CHEBI:58349"/>
        <dbReference type="ChEBI" id="CHEBI:537519"/>
        <dbReference type="EC" id="1.1.1.3"/>
    </reaction>
    <physiologicalReaction direction="right-to-left" evidence="11">
        <dbReference type="Rhea" id="RHEA:15763"/>
    </physiologicalReaction>
</comment>
<dbReference type="SUPFAM" id="SSF55347">
    <property type="entry name" value="Glyceraldehyde-3-phosphate dehydrogenase-like, C-terminal domain"/>
    <property type="match status" value="1"/>
</dbReference>
<keyword evidence="7 14" id="KW-0791">Threonine biosynthesis</keyword>
<evidence type="ECO:0000256" key="9">
    <source>
        <dbReference type="ARBA" id="ARBA00023053"/>
    </source>
</evidence>
<dbReference type="NCBIfam" id="NF004976">
    <property type="entry name" value="PRK06349.1"/>
    <property type="match status" value="1"/>
</dbReference>
<dbReference type="Gene3D" id="3.30.360.10">
    <property type="entry name" value="Dihydrodipicolinate Reductase, domain 2"/>
    <property type="match status" value="1"/>
</dbReference>
<protein>
    <recommendedName>
        <fullName evidence="5 14">Homoserine dehydrogenase</fullName>
        <ecNumber evidence="4 14">1.1.1.3</ecNumber>
    </recommendedName>
</protein>
<dbReference type="GO" id="GO:0050661">
    <property type="term" value="F:NADP binding"/>
    <property type="evidence" value="ECO:0007669"/>
    <property type="project" value="InterPro"/>
</dbReference>
<dbReference type="Proteomes" id="UP000016662">
    <property type="component" value="Unassembled WGS sequence"/>
</dbReference>
<evidence type="ECO:0000256" key="1">
    <source>
        <dbReference type="ARBA" id="ARBA00005056"/>
    </source>
</evidence>
<dbReference type="PIRSF" id="PIRSF000098">
    <property type="entry name" value="Homoser_dehydrog"/>
    <property type="match status" value="1"/>
</dbReference>
<evidence type="ECO:0000256" key="7">
    <source>
        <dbReference type="ARBA" id="ARBA00022697"/>
    </source>
</evidence>
<feature type="binding site" evidence="13">
    <location>
        <position position="100"/>
    </location>
    <ligand>
        <name>NADPH</name>
        <dbReference type="ChEBI" id="CHEBI:57783"/>
    </ligand>
</feature>
<dbReference type="HOGENOM" id="CLU_009116_1_0_9"/>
<comment type="similarity">
    <text evidence="3 15">Belongs to the homoserine dehydrogenase family.</text>
</comment>